<evidence type="ECO:0000313" key="4">
    <source>
        <dbReference type="EMBL" id="MCT7376944.1"/>
    </source>
</evidence>
<dbReference type="EMBL" id="JAOCZP010000005">
    <property type="protein sequence ID" value="MCT7376944.1"/>
    <property type="molecule type" value="Genomic_DNA"/>
</dbReference>
<dbReference type="PANTHER" id="PTHR43000">
    <property type="entry name" value="DTDP-D-GLUCOSE 4,6-DEHYDRATASE-RELATED"/>
    <property type="match status" value="1"/>
</dbReference>
<protein>
    <submittedName>
        <fullName evidence="4">NAD(P)-dependent oxidoreductase</fullName>
    </submittedName>
</protein>
<organism evidence="4 5">
    <name type="scientific">Chelativorans salis</name>
    <dbReference type="NCBI Taxonomy" id="2978478"/>
    <lineage>
        <taxon>Bacteria</taxon>
        <taxon>Pseudomonadati</taxon>
        <taxon>Pseudomonadota</taxon>
        <taxon>Alphaproteobacteria</taxon>
        <taxon>Hyphomicrobiales</taxon>
        <taxon>Phyllobacteriaceae</taxon>
        <taxon>Chelativorans</taxon>
    </lineage>
</organism>
<feature type="domain" description="NAD-dependent epimerase/dehydratase" evidence="3">
    <location>
        <begin position="7"/>
        <end position="241"/>
    </location>
</feature>
<dbReference type="InterPro" id="IPR001509">
    <property type="entry name" value="Epimerase_deHydtase"/>
</dbReference>
<comment type="caution">
    <text evidence="4">The sequence shown here is derived from an EMBL/GenBank/DDBJ whole genome shotgun (WGS) entry which is preliminary data.</text>
</comment>
<proteinExistence type="inferred from homology"/>
<dbReference type="Gene3D" id="3.40.50.720">
    <property type="entry name" value="NAD(P)-binding Rossmann-like Domain"/>
    <property type="match status" value="1"/>
</dbReference>
<comment type="similarity">
    <text evidence="2">Belongs to the NAD(P)-dependent epimerase/dehydratase family.</text>
</comment>
<comment type="pathway">
    <text evidence="1">Bacterial outer membrane biogenesis; LPS O-antigen biosynthesis.</text>
</comment>
<sequence length="336" mass="36933">MRRRLRILITGGAGFVGSHLVGACLQNGQEVHAVVRGPSREDRLRRFGREIVLHRFDLRSDQELKRCIRDVAPHVIYHLAASPRRPEDAQFTDARRYIGEDLQILISLLCAAARARVPPVAVIRTGSLAEYGLAPRPYREDAREEPVTLYGAGLVAATHLAAALQPRLPFPVATARLALVYGPTQSKDYFLPWLIRRCLAGEPSTVRRPQDRRDLIHIDDAVAALMRMGRVLLSGAAVVNIATGLALTMRELAEQVVEATGTDPGLVTYGKGNPLHGAPDLCGSPDRAAQLLSWRARIPLPEGISRLVAWHRDTANRSSHMLTDSQVFENRTLGAA</sequence>
<reference evidence="4 5" key="1">
    <citation type="submission" date="2022-09" db="EMBL/GenBank/DDBJ databases">
        <title>Chelativorans salina sp. nov., a novel slightly halophilic bacterium isolated from a saline lake sediment enrichment.</title>
        <authorList>
            <person name="Gao L."/>
            <person name="Fang B.-Z."/>
            <person name="Li W.-J."/>
        </authorList>
    </citation>
    <scope>NUCLEOTIDE SEQUENCE [LARGE SCALE GENOMIC DNA]</scope>
    <source>
        <strain evidence="4 5">EGI FJ00035</strain>
    </source>
</reference>
<keyword evidence="5" id="KW-1185">Reference proteome</keyword>
<name>A0ABT2LR65_9HYPH</name>
<dbReference type="SUPFAM" id="SSF51735">
    <property type="entry name" value="NAD(P)-binding Rossmann-fold domains"/>
    <property type="match status" value="1"/>
</dbReference>
<dbReference type="PROSITE" id="PS51257">
    <property type="entry name" value="PROKAR_LIPOPROTEIN"/>
    <property type="match status" value="1"/>
</dbReference>
<evidence type="ECO:0000256" key="1">
    <source>
        <dbReference type="ARBA" id="ARBA00005125"/>
    </source>
</evidence>
<evidence type="ECO:0000313" key="5">
    <source>
        <dbReference type="Proteomes" id="UP001320831"/>
    </source>
</evidence>
<evidence type="ECO:0000256" key="2">
    <source>
        <dbReference type="ARBA" id="ARBA00007637"/>
    </source>
</evidence>
<dbReference type="Proteomes" id="UP001320831">
    <property type="component" value="Unassembled WGS sequence"/>
</dbReference>
<dbReference type="RefSeq" id="WP_260905196.1">
    <property type="nucleotide sequence ID" value="NZ_JAOCZP010000005.1"/>
</dbReference>
<dbReference type="InterPro" id="IPR036291">
    <property type="entry name" value="NAD(P)-bd_dom_sf"/>
</dbReference>
<gene>
    <name evidence="4" type="ORF">N5A92_18110</name>
</gene>
<accession>A0ABT2LR65</accession>
<evidence type="ECO:0000259" key="3">
    <source>
        <dbReference type="Pfam" id="PF01370"/>
    </source>
</evidence>
<dbReference type="Pfam" id="PF01370">
    <property type="entry name" value="Epimerase"/>
    <property type="match status" value="1"/>
</dbReference>